<evidence type="ECO:0000313" key="2">
    <source>
        <dbReference type="Proteomes" id="UP000027986"/>
    </source>
</evidence>
<keyword evidence="2" id="KW-1185">Reference proteome</keyword>
<dbReference type="HOGENOM" id="CLU_2952806_0_0_11"/>
<dbReference type="GeneID" id="41839956"/>
<dbReference type="AlphaFoldDB" id="A0A075JF72"/>
<sequence length="59" mass="6654">MDNLNTVFWILMTISAVGVVAFFGFLATWGAQIVKANRPVRLERHESIPSYYGRMVAAH</sequence>
<accession>A0A075JF72</accession>
<name>A0A075JF72_9MICO</name>
<protein>
    <submittedName>
        <fullName evidence="1">Uncharacterized protein</fullName>
    </submittedName>
</protein>
<dbReference type="EMBL" id="CP008889">
    <property type="protein sequence ID" value="AIF39902.1"/>
    <property type="molecule type" value="Genomic_DNA"/>
</dbReference>
<reference evidence="1 2" key="1">
    <citation type="submission" date="2014-07" db="EMBL/GenBank/DDBJ databases">
        <title>Genome Sequencing of Dermacoccus nishinomiyaensis.</title>
        <authorList>
            <person name="Hong K.W."/>
            <person name="Chan K.G."/>
        </authorList>
    </citation>
    <scope>NUCLEOTIDE SEQUENCE [LARGE SCALE GENOMIC DNA]</scope>
    <source>
        <strain evidence="1 2">M25</strain>
    </source>
</reference>
<evidence type="ECO:0000313" key="1">
    <source>
        <dbReference type="EMBL" id="AIF39902.1"/>
    </source>
</evidence>
<dbReference type="Proteomes" id="UP000027986">
    <property type="component" value="Chromosome"/>
</dbReference>
<gene>
    <name evidence="1" type="ORF">HX89_01680</name>
</gene>
<dbReference type="RefSeq" id="WP_006947113.1">
    <property type="nucleotide sequence ID" value="NZ_CAKZHM010000187.1"/>
</dbReference>
<organism evidence="1 2">
    <name type="scientific">Dermacoccus nishinomiyaensis</name>
    <dbReference type="NCBI Taxonomy" id="1274"/>
    <lineage>
        <taxon>Bacteria</taxon>
        <taxon>Bacillati</taxon>
        <taxon>Actinomycetota</taxon>
        <taxon>Actinomycetes</taxon>
        <taxon>Micrococcales</taxon>
        <taxon>Dermacoccaceae</taxon>
        <taxon>Dermacoccus</taxon>
    </lineage>
</organism>
<proteinExistence type="predicted"/>
<dbReference type="OrthoDB" id="5149974at2"/>
<dbReference type="KEGG" id="dni:HX89_01680"/>